<dbReference type="PANTHER" id="PTHR43028:SF5">
    <property type="entry name" value="3'(2'),5'-BISPHOSPHATE NUCLEOTIDASE 1"/>
    <property type="match status" value="1"/>
</dbReference>
<dbReference type="EC" id="3.1.3.7" evidence="9"/>
<proteinExistence type="inferred from homology"/>
<keyword evidence="3 9" id="KW-1003">Cell membrane</keyword>
<feature type="binding site" evidence="9">
    <location>
        <position position="85"/>
    </location>
    <ligand>
        <name>Mg(2+)</name>
        <dbReference type="ChEBI" id="CHEBI:18420"/>
        <label>2</label>
    </ligand>
</feature>
<evidence type="ECO:0000256" key="1">
    <source>
        <dbReference type="ARBA" id="ARBA00001625"/>
    </source>
</evidence>
<evidence type="ECO:0000256" key="4">
    <source>
        <dbReference type="ARBA" id="ARBA00022519"/>
    </source>
</evidence>
<dbReference type="GO" id="GO:0046854">
    <property type="term" value="P:phosphatidylinositol phosphate biosynthetic process"/>
    <property type="evidence" value="ECO:0007669"/>
    <property type="project" value="InterPro"/>
</dbReference>
<feature type="binding site" evidence="9">
    <location>
        <position position="66"/>
    </location>
    <ligand>
        <name>substrate</name>
    </ligand>
</feature>
<feature type="binding site" evidence="9">
    <location>
        <position position="205"/>
    </location>
    <ligand>
        <name>Mg(2+)</name>
        <dbReference type="ChEBI" id="CHEBI:18420"/>
        <label>2</label>
    </ligand>
</feature>
<feature type="binding site" evidence="9">
    <location>
        <position position="84"/>
    </location>
    <ligand>
        <name>Mg(2+)</name>
        <dbReference type="ChEBI" id="CHEBI:18420"/>
        <label>1</label>
    </ligand>
</feature>
<feature type="binding site" evidence="9">
    <location>
        <position position="205"/>
    </location>
    <ligand>
        <name>substrate</name>
    </ligand>
</feature>
<keyword evidence="5 9" id="KW-0479">Metal-binding</keyword>
<reference evidence="11" key="1">
    <citation type="submission" date="2024-01" db="EMBL/GenBank/DDBJ databases">
        <title>Sequencing the genomes of a sandfly, Sergentomyia squamirostris, and its two endosymbionts.</title>
        <authorList>
            <person name="Itokawa K."/>
            <person name="Sanjoba C."/>
        </authorList>
    </citation>
    <scope>NUCLEOTIDE SEQUENCE</scope>
    <source>
        <strain evidence="11">RiSSQ</strain>
    </source>
</reference>
<dbReference type="InterPro" id="IPR000760">
    <property type="entry name" value="Inositol_monophosphatase-like"/>
</dbReference>
<feature type="binding site" evidence="10">
    <location>
        <position position="205"/>
    </location>
    <ligand>
        <name>Mg(2+)</name>
        <dbReference type="ChEBI" id="CHEBI:18420"/>
        <label>1</label>
        <note>catalytic</note>
    </ligand>
</feature>
<feature type="binding site" evidence="10">
    <location>
        <position position="82"/>
    </location>
    <ligand>
        <name>Mg(2+)</name>
        <dbReference type="ChEBI" id="CHEBI:18420"/>
        <label>1</label>
        <note>catalytic</note>
    </ligand>
</feature>
<evidence type="ECO:0000256" key="5">
    <source>
        <dbReference type="ARBA" id="ARBA00022723"/>
    </source>
</evidence>
<dbReference type="Gene3D" id="3.40.190.80">
    <property type="match status" value="1"/>
</dbReference>
<keyword evidence="4 9" id="KW-0997">Cell inner membrane</keyword>
<evidence type="ECO:0000256" key="7">
    <source>
        <dbReference type="ARBA" id="ARBA00022842"/>
    </source>
</evidence>
<comment type="function">
    <text evidence="9">Converts adenosine-3',5'-bisphosphate (PAP) to AMP.</text>
</comment>
<dbReference type="PROSITE" id="PS00629">
    <property type="entry name" value="IMP_1"/>
    <property type="match status" value="1"/>
</dbReference>
<dbReference type="CDD" id="cd01638">
    <property type="entry name" value="CysQ"/>
    <property type="match status" value="1"/>
</dbReference>
<feature type="binding site" evidence="9">
    <location>
        <position position="82"/>
    </location>
    <ligand>
        <name>Mg(2+)</name>
        <dbReference type="ChEBI" id="CHEBI:18420"/>
        <label>1</label>
    </ligand>
</feature>
<organism evidence="11">
    <name type="scientific">Candidatus Tisiphia endosymbiont of Sergentomyia squamirostris</name>
    <dbReference type="NCBI Taxonomy" id="3113639"/>
    <lineage>
        <taxon>Bacteria</taxon>
        <taxon>Pseudomonadati</taxon>
        <taxon>Pseudomonadota</taxon>
        <taxon>Alphaproteobacteria</taxon>
        <taxon>Rickettsiales</taxon>
        <taxon>Rickettsiaceae</taxon>
        <taxon>Rickettsieae</taxon>
        <taxon>Candidatus Tisiphia</taxon>
    </lineage>
</organism>
<dbReference type="GO" id="GO:0005886">
    <property type="term" value="C:plasma membrane"/>
    <property type="evidence" value="ECO:0007669"/>
    <property type="project" value="UniProtKB-SubCell"/>
</dbReference>
<dbReference type="AlphaFoldDB" id="A0AAT9G8Q5"/>
<dbReference type="InterPro" id="IPR020550">
    <property type="entry name" value="Inositol_monophosphatase_CS"/>
</dbReference>
<dbReference type="PROSITE" id="PS00630">
    <property type="entry name" value="IMP_2"/>
    <property type="match status" value="1"/>
</dbReference>
<keyword evidence="8 9" id="KW-0472">Membrane</keyword>
<dbReference type="Gene3D" id="3.30.540.10">
    <property type="entry name" value="Fructose-1,6-Bisphosphatase, subunit A, domain 1"/>
    <property type="match status" value="1"/>
</dbReference>
<evidence type="ECO:0000256" key="6">
    <source>
        <dbReference type="ARBA" id="ARBA00022801"/>
    </source>
</evidence>
<feature type="binding site" evidence="10">
    <location>
        <position position="85"/>
    </location>
    <ligand>
        <name>Mg(2+)</name>
        <dbReference type="ChEBI" id="CHEBI:18420"/>
        <label>1</label>
        <note>catalytic</note>
    </ligand>
</feature>
<dbReference type="InterPro" id="IPR050725">
    <property type="entry name" value="CysQ/Inositol_MonoPase"/>
</dbReference>
<dbReference type="EMBL" id="AP029170">
    <property type="protein sequence ID" value="BFD46182.1"/>
    <property type="molecule type" value="Genomic_DNA"/>
</dbReference>
<dbReference type="GO" id="GO:0000287">
    <property type="term" value="F:magnesium ion binding"/>
    <property type="evidence" value="ECO:0007669"/>
    <property type="project" value="UniProtKB-UniRule"/>
</dbReference>
<comment type="cofactor">
    <cofactor evidence="9 10">
        <name>Mg(2+)</name>
        <dbReference type="ChEBI" id="CHEBI:18420"/>
    </cofactor>
</comment>
<feature type="binding site" evidence="9">
    <location>
        <begin position="84"/>
        <end position="87"/>
    </location>
    <ligand>
        <name>substrate</name>
    </ligand>
</feature>
<dbReference type="GO" id="GO:0000103">
    <property type="term" value="P:sulfate assimilation"/>
    <property type="evidence" value="ECO:0007669"/>
    <property type="project" value="TreeGrafter"/>
</dbReference>
<comment type="catalytic activity">
    <reaction evidence="1 9">
        <text>adenosine 3',5'-bisphosphate + H2O = AMP + phosphate</text>
        <dbReference type="Rhea" id="RHEA:10040"/>
        <dbReference type="ChEBI" id="CHEBI:15377"/>
        <dbReference type="ChEBI" id="CHEBI:43474"/>
        <dbReference type="ChEBI" id="CHEBI:58343"/>
        <dbReference type="ChEBI" id="CHEBI:456215"/>
        <dbReference type="EC" id="3.1.3.7"/>
    </reaction>
</comment>
<dbReference type="SUPFAM" id="SSF56655">
    <property type="entry name" value="Carbohydrate phosphatase"/>
    <property type="match status" value="1"/>
</dbReference>
<feature type="binding site" evidence="10">
    <location>
        <position position="84"/>
    </location>
    <ligand>
        <name>Mg(2+)</name>
        <dbReference type="ChEBI" id="CHEBI:18420"/>
        <label>1</label>
        <note>catalytic</note>
    </ligand>
</feature>
<feature type="binding site" evidence="9">
    <location>
        <position position="82"/>
    </location>
    <ligand>
        <name>Mg(2+)</name>
        <dbReference type="ChEBI" id="CHEBI:18420"/>
        <label>2</label>
    </ligand>
</feature>
<evidence type="ECO:0000256" key="9">
    <source>
        <dbReference type="HAMAP-Rule" id="MF_02095"/>
    </source>
</evidence>
<evidence type="ECO:0000256" key="10">
    <source>
        <dbReference type="PIRSR" id="PIRSR600760-2"/>
    </source>
</evidence>
<accession>A0AAT9G8Q5</accession>
<feature type="binding site" evidence="9">
    <location>
        <position position="66"/>
    </location>
    <ligand>
        <name>Mg(2+)</name>
        <dbReference type="ChEBI" id="CHEBI:18420"/>
        <label>1</label>
    </ligand>
</feature>
<dbReference type="PANTHER" id="PTHR43028">
    <property type="entry name" value="3'(2'),5'-BISPHOSPHATE NUCLEOTIDASE 1"/>
    <property type="match status" value="1"/>
</dbReference>
<feature type="binding site" evidence="10">
    <location>
        <position position="66"/>
    </location>
    <ligand>
        <name>Mg(2+)</name>
        <dbReference type="ChEBI" id="CHEBI:18420"/>
        <label>1</label>
        <note>catalytic</note>
    </ligand>
</feature>
<dbReference type="NCBIfam" id="TIGR01331">
    <property type="entry name" value="bisphos_cysQ"/>
    <property type="match status" value="1"/>
</dbReference>
<keyword evidence="7 9" id="KW-0460">Magnesium</keyword>
<dbReference type="Pfam" id="PF00459">
    <property type="entry name" value="Inositol_P"/>
    <property type="match status" value="1"/>
</dbReference>
<dbReference type="InterPro" id="IPR006240">
    <property type="entry name" value="CysQ"/>
</dbReference>
<evidence type="ECO:0000313" key="11">
    <source>
        <dbReference type="EMBL" id="BFD46182.1"/>
    </source>
</evidence>
<name>A0AAT9G8Q5_9RICK</name>
<dbReference type="GO" id="GO:0050427">
    <property type="term" value="P:3'-phosphoadenosine 5'-phosphosulfate metabolic process"/>
    <property type="evidence" value="ECO:0007669"/>
    <property type="project" value="TreeGrafter"/>
</dbReference>
<protein>
    <recommendedName>
        <fullName evidence="9">3'(2'),5'-bisphosphate nucleotidase CysQ</fullName>
        <ecNumber evidence="9">3.1.3.7</ecNumber>
    </recommendedName>
    <alternativeName>
        <fullName evidence="9">3'(2'),5-bisphosphonucleoside 3'(2')-phosphohydrolase</fullName>
    </alternativeName>
    <alternativeName>
        <fullName evidence="9">3'-phosphoadenosine 5'-phosphate phosphatase</fullName>
        <shortName evidence="9">PAP phosphatase</shortName>
    </alternativeName>
</protein>
<dbReference type="HAMAP" id="MF_02095">
    <property type="entry name" value="CysQ"/>
    <property type="match status" value="1"/>
</dbReference>
<comment type="similarity">
    <text evidence="2 9">Belongs to the inositol monophosphatase superfamily. CysQ family.</text>
</comment>
<evidence type="ECO:0000256" key="2">
    <source>
        <dbReference type="ARBA" id="ARBA00005289"/>
    </source>
</evidence>
<gene>
    <name evidence="9" type="primary">cysQ</name>
    <name evidence="11" type="ORF">DMENIID0002_08280</name>
</gene>
<evidence type="ECO:0000256" key="8">
    <source>
        <dbReference type="ARBA" id="ARBA00023136"/>
    </source>
</evidence>
<comment type="subcellular location">
    <subcellularLocation>
        <location evidence="9">Cell inner membrane</location>
        <topology evidence="9">Peripheral membrane protein</topology>
        <orientation evidence="9">Cytoplasmic side</orientation>
    </subcellularLocation>
</comment>
<sequence>MMLNLIKSLKSLIIEAGGIALIRRDLGLIVSYKDDNSPVTNADKEISSFIYDGLKDITPNIPVVCEERDIIALNSNQFWLIDPIDGTKSYIKGEDTYTVNIALIKNGMPIIGFIYQPSVQKLYYTDANNALRIEQNGVETSFDAIPKTHYKAVVSSRSSNSDIKKFLKKHLITEIVTIPSSIKLCLVAEGKADIYPKFGPTMEWDIAAGHALIKASGGNIVDIDGNELVYQKENFQNPHFYAYSRYFPIFTSF</sequence>
<dbReference type="InterPro" id="IPR020583">
    <property type="entry name" value="Inositol_monoP_metal-BS"/>
</dbReference>
<keyword evidence="6 9" id="KW-0378">Hydrolase</keyword>
<evidence type="ECO:0000256" key="3">
    <source>
        <dbReference type="ARBA" id="ARBA00022475"/>
    </source>
</evidence>
<dbReference type="GO" id="GO:0008441">
    <property type="term" value="F:3'(2'),5'-bisphosphate nucleotidase activity"/>
    <property type="evidence" value="ECO:0007669"/>
    <property type="project" value="UniProtKB-UniRule"/>
</dbReference>